<keyword evidence="1" id="KW-1133">Transmembrane helix</keyword>
<dbReference type="EMBL" id="MHSW01000021">
    <property type="protein sequence ID" value="OHA51516.1"/>
    <property type="molecule type" value="Genomic_DNA"/>
</dbReference>
<reference evidence="2 3" key="1">
    <citation type="journal article" date="2016" name="Nat. Commun.">
        <title>Thousands of microbial genomes shed light on interconnected biogeochemical processes in an aquifer system.</title>
        <authorList>
            <person name="Anantharaman K."/>
            <person name="Brown C.T."/>
            <person name="Hug L.A."/>
            <person name="Sharon I."/>
            <person name="Castelle C.J."/>
            <person name="Probst A.J."/>
            <person name="Thomas B.C."/>
            <person name="Singh A."/>
            <person name="Wilkins M.J."/>
            <person name="Karaoz U."/>
            <person name="Brodie E.L."/>
            <person name="Williams K.H."/>
            <person name="Hubbard S.S."/>
            <person name="Banfield J.F."/>
        </authorList>
    </citation>
    <scope>NUCLEOTIDE SEQUENCE [LARGE SCALE GENOMIC DNA]</scope>
</reference>
<dbReference type="AlphaFoldDB" id="A0A1G2PT38"/>
<evidence type="ECO:0000256" key="1">
    <source>
        <dbReference type="SAM" id="Phobius"/>
    </source>
</evidence>
<keyword evidence="1" id="KW-0812">Transmembrane</keyword>
<feature type="transmembrane region" description="Helical" evidence="1">
    <location>
        <begin position="127"/>
        <end position="147"/>
    </location>
</feature>
<accession>A0A1G2PT38</accession>
<evidence type="ECO:0008006" key="4">
    <source>
        <dbReference type="Google" id="ProtNLM"/>
    </source>
</evidence>
<evidence type="ECO:0000313" key="2">
    <source>
        <dbReference type="EMBL" id="OHA51516.1"/>
    </source>
</evidence>
<keyword evidence="1" id="KW-0472">Membrane</keyword>
<dbReference type="Proteomes" id="UP000176951">
    <property type="component" value="Unassembled WGS sequence"/>
</dbReference>
<proteinExistence type="predicted"/>
<sequence>MRNSIKEIKEWEYGYLQYLRYSYKLTLWLYLNRWRRLIAFLKKHFDLIRQVSFIFVAFIVGILVNHFGGAGINQDIISNYLVAVGVMTGGTIAIVFTISMFLLQNASDLYSSQYFEVYIHDWKEKSVFYFVILITIILLGGGLYVGSLESVSERVSSNIIFYSLIAIGIVFALIDLQYKNVSQKLNPSNAIFFLENEGTRFLKRVQYDARQIAGIIQARDNTATEGIALAVAYNRVLQPFIANLDRQLENLVEIAMKLSDKQEVQTTKRAFTAIHNILTRFFEARKTSSLAVSSSVSILAIESDSQKFLTSIFERLNKAGEKFIRESRDENATYIIEVYNSLAVSSQTISFIGRRGENPVLELIVGYLNFLINNGQRAKNTEVVYQGSRVLGNIAVIAANKGYEAILHGLQDDILNVAIFGLTEKQTVIVDQCINDLLKIIGVVFESTSVERRLSFRSALQHIATIANNSSIHIRSGYFPNNFSTKMSLSKGYDGLHTLIWGIMQRYLKLTDTKQKSGYRGDIVELFEEINSSLRQLSENVKDCDSVLTDSVGRLLSNVNELIIDLIRDKEFGDVKDELITRLRWNIHLPYWFVRYAIKLDGSSMHFYALTDSVTRTGILAAEKLNNKELMKDCIGCLYSITEQCLEKTTSSYGYDEPRVLEKACYLGILALKKGWNDVFIEVGLKLYDFELKYFAKYFTNLPPGIDQENHNVIRLLHKNQLFVELLKWRDDFDHVRLNGNLRIRDDAESMMYSLIEPLDIDRFIFEVWGEFSANSEIEDESKLKFARRRLVHVLKQVRNNKSKL</sequence>
<comment type="caution">
    <text evidence="2">The sequence shown here is derived from an EMBL/GenBank/DDBJ whole genome shotgun (WGS) entry which is preliminary data.</text>
</comment>
<feature type="transmembrane region" description="Helical" evidence="1">
    <location>
        <begin position="51"/>
        <end position="68"/>
    </location>
</feature>
<feature type="transmembrane region" description="Helical" evidence="1">
    <location>
        <begin position="159"/>
        <end position="178"/>
    </location>
</feature>
<dbReference type="InterPro" id="IPR016024">
    <property type="entry name" value="ARM-type_fold"/>
</dbReference>
<dbReference type="SUPFAM" id="SSF48371">
    <property type="entry name" value="ARM repeat"/>
    <property type="match status" value="1"/>
</dbReference>
<name>A0A1G2PT38_9BACT</name>
<organism evidence="2 3">
    <name type="scientific">Candidatus Terrybacteria bacterium RIFCSPLOWO2_01_FULL_40_23</name>
    <dbReference type="NCBI Taxonomy" id="1802366"/>
    <lineage>
        <taxon>Bacteria</taxon>
        <taxon>Candidatus Terryibacteriota</taxon>
    </lineage>
</organism>
<protein>
    <recommendedName>
        <fullName evidence="4">DUF2254 domain-containing protein</fullName>
    </recommendedName>
</protein>
<evidence type="ECO:0000313" key="3">
    <source>
        <dbReference type="Proteomes" id="UP000176951"/>
    </source>
</evidence>
<feature type="transmembrane region" description="Helical" evidence="1">
    <location>
        <begin position="80"/>
        <end position="103"/>
    </location>
</feature>
<gene>
    <name evidence="2" type="ORF">A3A97_03575</name>
</gene>